<keyword evidence="9 11" id="KW-0186">Copper</keyword>
<dbReference type="InterPro" id="IPR015798">
    <property type="entry name" value="Cu_amine_oxidase_C"/>
</dbReference>
<dbReference type="InterPro" id="IPR036460">
    <property type="entry name" value="Cu_amine_oxidase_C_sf"/>
</dbReference>
<evidence type="ECO:0000313" key="15">
    <source>
        <dbReference type="EMBL" id="KAB8072673.1"/>
    </source>
</evidence>
<keyword evidence="6 11" id="KW-0479">Metal-binding</keyword>
<dbReference type="EC" id="1.4.3.-" evidence="11"/>
<dbReference type="EMBL" id="ML732242">
    <property type="protein sequence ID" value="KAB8072673.1"/>
    <property type="molecule type" value="Genomic_DNA"/>
</dbReference>
<reference evidence="15 16" key="1">
    <citation type="submission" date="2019-04" db="EMBL/GenBank/DDBJ databases">
        <title>Friends and foes A comparative genomics study of 23 Aspergillus species from section Flavi.</title>
        <authorList>
            <consortium name="DOE Joint Genome Institute"/>
            <person name="Kjaerbolling I."/>
            <person name="Vesth T."/>
            <person name="Frisvad J.C."/>
            <person name="Nybo J.L."/>
            <person name="Theobald S."/>
            <person name="Kildgaard S."/>
            <person name="Isbrandt T."/>
            <person name="Kuo A."/>
            <person name="Sato A."/>
            <person name="Lyhne E.K."/>
            <person name="Kogle M.E."/>
            <person name="Wiebenga A."/>
            <person name="Kun R.S."/>
            <person name="Lubbers R.J."/>
            <person name="Makela M.R."/>
            <person name="Barry K."/>
            <person name="Chovatia M."/>
            <person name="Clum A."/>
            <person name="Daum C."/>
            <person name="Haridas S."/>
            <person name="He G."/>
            <person name="LaButti K."/>
            <person name="Lipzen A."/>
            <person name="Mondo S."/>
            <person name="Riley R."/>
            <person name="Salamov A."/>
            <person name="Simmons B.A."/>
            <person name="Magnuson J.K."/>
            <person name="Henrissat B."/>
            <person name="Mortensen U.H."/>
            <person name="Larsen T.O."/>
            <person name="Devries R.P."/>
            <person name="Grigoriev I.V."/>
            <person name="Machida M."/>
            <person name="Baker S.E."/>
            <person name="Andersen M.R."/>
        </authorList>
    </citation>
    <scope>NUCLEOTIDE SEQUENCE [LARGE SCALE GENOMIC DNA]</scope>
    <source>
        <strain evidence="15 16">CBS 151.66</strain>
    </source>
</reference>
<dbReference type="InterPro" id="IPR016182">
    <property type="entry name" value="Cu_amine_oxidase_N-reg"/>
</dbReference>
<evidence type="ECO:0000259" key="13">
    <source>
        <dbReference type="Pfam" id="PF02727"/>
    </source>
</evidence>
<comment type="similarity">
    <text evidence="4 11">Belongs to the copper/topaquinone oxidase family.</text>
</comment>
<comment type="PTM">
    <text evidence="11">Topaquinone (TPQ) is generated by copper-dependent autoxidation of a specific tyrosyl residue.</text>
</comment>
<evidence type="ECO:0000256" key="7">
    <source>
        <dbReference type="ARBA" id="ARBA00022772"/>
    </source>
</evidence>
<evidence type="ECO:0000256" key="2">
    <source>
        <dbReference type="ARBA" id="ARBA00001936"/>
    </source>
</evidence>
<dbReference type="InterPro" id="IPR000269">
    <property type="entry name" value="Cu_amine_oxidase"/>
</dbReference>
<evidence type="ECO:0000256" key="6">
    <source>
        <dbReference type="ARBA" id="ARBA00022723"/>
    </source>
</evidence>
<dbReference type="PANTHER" id="PTHR10638:SF86">
    <property type="entry name" value="COPPER AMINE OXIDASE 1-RELATED"/>
    <property type="match status" value="1"/>
</dbReference>
<protein>
    <recommendedName>
        <fullName evidence="11">Amine oxidase</fullName>
        <ecNumber evidence="11">1.4.3.-</ecNumber>
    </recommendedName>
</protein>
<evidence type="ECO:0000259" key="14">
    <source>
        <dbReference type="Pfam" id="PF02728"/>
    </source>
</evidence>
<dbReference type="Proteomes" id="UP000326565">
    <property type="component" value="Unassembled WGS sequence"/>
</dbReference>
<dbReference type="GO" id="GO:0008131">
    <property type="term" value="F:primary methylamine oxidase activity"/>
    <property type="evidence" value="ECO:0007669"/>
    <property type="project" value="InterPro"/>
</dbReference>
<accession>A0A5N5WVU7</accession>
<dbReference type="InterPro" id="IPR015802">
    <property type="entry name" value="Cu_amine_oxidase_N3"/>
</dbReference>
<dbReference type="Pfam" id="PF02727">
    <property type="entry name" value="Cu_amine_oxidN2"/>
    <property type="match status" value="1"/>
</dbReference>
<dbReference type="OrthoDB" id="4473792at2759"/>
<dbReference type="SUPFAM" id="SSF49998">
    <property type="entry name" value="Amine oxidase catalytic domain"/>
    <property type="match status" value="1"/>
</dbReference>
<dbReference type="Pfam" id="PF01179">
    <property type="entry name" value="Cu_amine_oxid"/>
    <property type="match status" value="1"/>
</dbReference>
<evidence type="ECO:0000256" key="5">
    <source>
        <dbReference type="ARBA" id="ARBA00011738"/>
    </source>
</evidence>
<comment type="subunit">
    <text evidence="5">Homodimer.</text>
</comment>
<dbReference type="GO" id="GO:0048038">
    <property type="term" value="F:quinone binding"/>
    <property type="evidence" value="ECO:0007669"/>
    <property type="project" value="InterPro"/>
</dbReference>
<keyword evidence="16" id="KW-1185">Reference proteome</keyword>
<feature type="domain" description="Copper amine oxidase N2-terminal" evidence="13">
    <location>
        <begin position="27"/>
        <end position="111"/>
    </location>
</feature>
<evidence type="ECO:0000256" key="3">
    <source>
        <dbReference type="ARBA" id="ARBA00001947"/>
    </source>
</evidence>
<keyword evidence="10" id="KW-0464">Manganese</keyword>
<evidence type="ECO:0000256" key="9">
    <source>
        <dbReference type="ARBA" id="ARBA00023008"/>
    </source>
</evidence>
<proteinExistence type="inferred from homology"/>
<comment type="cofactor">
    <cofactor evidence="3">
        <name>Zn(2+)</name>
        <dbReference type="ChEBI" id="CHEBI:29105"/>
    </cofactor>
</comment>
<dbReference type="InterPro" id="IPR015800">
    <property type="entry name" value="Cu_amine_oxidase_N2"/>
</dbReference>
<gene>
    <name evidence="15" type="ORF">BDV29DRAFT_202221</name>
</gene>
<organism evidence="15 16">
    <name type="scientific">Aspergillus leporis</name>
    <dbReference type="NCBI Taxonomy" id="41062"/>
    <lineage>
        <taxon>Eukaryota</taxon>
        <taxon>Fungi</taxon>
        <taxon>Dikarya</taxon>
        <taxon>Ascomycota</taxon>
        <taxon>Pezizomycotina</taxon>
        <taxon>Eurotiomycetes</taxon>
        <taxon>Eurotiomycetidae</taxon>
        <taxon>Eurotiales</taxon>
        <taxon>Aspergillaceae</taxon>
        <taxon>Aspergillus</taxon>
        <taxon>Aspergillus subgen. Circumdati</taxon>
    </lineage>
</organism>
<feature type="domain" description="Copper amine oxidase catalytic" evidence="12">
    <location>
        <begin position="244"/>
        <end position="636"/>
    </location>
</feature>
<dbReference type="Gene3D" id="2.70.98.20">
    <property type="entry name" value="Copper amine oxidase, catalytic domain"/>
    <property type="match status" value="1"/>
</dbReference>
<name>A0A5N5WVU7_9EURO</name>
<keyword evidence="8 11" id="KW-0560">Oxidoreductase</keyword>
<comment type="cofactor">
    <cofactor evidence="2">
        <name>Mn(2+)</name>
        <dbReference type="ChEBI" id="CHEBI:29035"/>
    </cofactor>
</comment>
<comment type="cofactor">
    <cofactor evidence="11">
        <name>Cu cation</name>
        <dbReference type="ChEBI" id="CHEBI:23378"/>
    </cofactor>
    <text evidence="11">Contains 1 topaquinone per subunit.</text>
</comment>
<evidence type="ECO:0000259" key="12">
    <source>
        <dbReference type="Pfam" id="PF01179"/>
    </source>
</evidence>
<evidence type="ECO:0000256" key="4">
    <source>
        <dbReference type="ARBA" id="ARBA00007983"/>
    </source>
</evidence>
<dbReference type="AlphaFoldDB" id="A0A5N5WVU7"/>
<evidence type="ECO:0000256" key="8">
    <source>
        <dbReference type="ARBA" id="ARBA00023002"/>
    </source>
</evidence>
<dbReference type="Pfam" id="PF02728">
    <property type="entry name" value="Cu_amine_oxidN3"/>
    <property type="match status" value="1"/>
</dbReference>
<keyword evidence="7 11" id="KW-0801">TPQ</keyword>
<dbReference type="GO" id="GO:0009308">
    <property type="term" value="P:amine metabolic process"/>
    <property type="evidence" value="ECO:0007669"/>
    <property type="project" value="UniProtKB-UniRule"/>
</dbReference>
<evidence type="ECO:0000256" key="10">
    <source>
        <dbReference type="ARBA" id="ARBA00023211"/>
    </source>
</evidence>
<dbReference type="SUPFAM" id="SSF54416">
    <property type="entry name" value="Amine oxidase N-terminal region"/>
    <property type="match status" value="2"/>
</dbReference>
<evidence type="ECO:0000256" key="11">
    <source>
        <dbReference type="RuleBase" id="RU000672"/>
    </source>
</evidence>
<evidence type="ECO:0000256" key="1">
    <source>
        <dbReference type="ARBA" id="ARBA00001935"/>
    </source>
</evidence>
<feature type="domain" description="Copper amine oxidase N3-terminal" evidence="14">
    <location>
        <begin position="127"/>
        <end position="210"/>
    </location>
</feature>
<dbReference type="Gene3D" id="3.10.450.40">
    <property type="match status" value="2"/>
</dbReference>
<comment type="cofactor">
    <cofactor evidence="1">
        <name>Cu cation</name>
        <dbReference type="ChEBI" id="CHEBI:23378"/>
    </cofactor>
</comment>
<sequence>MTRAYRVCSEGCCAATRKPRTGASNSHPLDPLSAEEVIVSATLIREYASPDDLRFNCITLQEPRRCEYAAYCDGTASHPDRRAFSILVRNGIEQVSEAVVNLRTRQVESCKAIKNVLPVYGTEDGALEEVARNHTKVVELCHEIGITDMQNVYFDVWATGVEDRWGFNRPLLQAFPYHRLSARDNQYAHPLDFSVVANPELNEIVTIDVRDTGEKRTPISLGEYNYRPEYLRDFYCQDGLKPIETIEPQGPSFHVEGNKITWAALKMHVGFNYREGIVLSDVRINDPYQKRERMLFNRISVAEIVMPYGSPCSMTHALQLGNECTGAIHFLDAVTATSKGEPFLIKNAVCIHEEDNGLLYKHTDTRDNSSVSARDRKLIISQIVTAANFDYAFYHIFTLDGTYKLEVKLTGTPTTSWLNRSNDDGTKPTPKVDGQNLQHMFCLRVDPAIDGPQNTVVQNDTVLSNGGDNLPKQLTSNTFNTEKTQFHTTSQGAASYCYESGRTWDITNPNSINPNTGKPVAYRIFNKNWLPLYNQPKSQLADFCQKALWVTPYRDGELFPAGKYLCQSANEARHSGSETVVDWAARDKSIENMDIVCYIQFGLTYCPRAEDFPIMPMESTCVTLRASNFFKGNPALWVPPLTTEKDPVIQKAVEVEKKHFVHVPKL</sequence>
<dbReference type="GO" id="GO:0005507">
    <property type="term" value="F:copper ion binding"/>
    <property type="evidence" value="ECO:0007669"/>
    <property type="project" value="InterPro"/>
</dbReference>
<evidence type="ECO:0000313" key="16">
    <source>
        <dbReference type="Proteomes" id="UP000326565"/>
    </source>
</evidence>
<dbReference type="PANTHER" id="PTHR10638">
    <property type="entry name" value="COPPER AMINE OXIDASE"/>
    <property type="match status" value="1"/>
</dbReference>